<feature type="region of interest" description="Disordered" evidence="2">
    <location>
        <begin position="265"/>
        <end position="289"/>
    </location>
</feature>
<accession>A0A7R9IXR4</accession>
<dbReference type="Gene3D" id="1.10.510.10">
    <property type="entry name" value="Transferase(Phosphotransferase) domain 1"/>
    <property type="match status" value="1"/>
</dbReference>
<dbReference type="PANTHER" id="PTHR48014">
    <property type="entry name" value="SERINE/THREONINE-PROTEIN KINASE FRAY2"/>
    <property type="match status" value="1"/>
</dbReference>
<proteinExistence type="inferred from homology"/>
<gene>
    <name evidence="3" type="ORF">TCMB3V08_LOCUS1372</name>
</gene>
<dbReference type="GO" id="GO:0006611">
    <property type="term" value="P:protein export from nucleus"/>
    <property type="evidence" value="ECO:0007669"/>
    <property type="project" value="TreeGrafter"/>
</dbReference>
<protein>
    <submittedName>
        <fullName evidence="3">(California timema) hypothetical protein</fullName>
    </submittedName>
</protein>
<evidence type="ECO:0000256" key="1">
    <source>
        <dbReference type="ARBA" id="ARBA00008874"/>
    </source>
</evidence>
<dbReference type="InterPro" id="IPR047173">
    <property type="entry name" value="STRAD_A/B-like"/>
</dbReference>
<organism evidence="3">
    <name type="scientific">Timema californicum</name>
    <name type="common">California timema</name>
    <name type="synonym">Walking stick</name>
    <dbReference type="NCBI Taxonomy" id="61474"/>
    <lineage>
        <taxon>Eukaryota</taxon>
        <taxon>Metazoa</taxon>
        <taxon>Ecdysozoa</taxon>
        <taxon>Arthropoda</taxon>
        <taxon>Hexapoda</taxon>
        <taxon>Insecta</taxon>
        <taxon>Pterygota</taxon>
        <taxon>Neoptera</taxon>
        <taxon>Polyneoptera</taxon>
        <taxon>Phasmatodea</taxon>
        <taxon>Timematodea</taxon>
        <taxon>Timematoidea</taxon>
        <taxon>Timematidae</taxon>
        <taxon>Timema</taxon>
    </lineage>
</organism>
<dbReference type="SUPFAM" id="SSF56112">
    <property type="entry name" value="Protein kinase-like (PK-like)"/>
    <property type="match status" value="1"/>
</dbReference>
<evidence type="ECO:0000256" key="2">
    <source>
        <dbReference type="SAM" id="MobiDB-lite"/>
    </source>
</evidence>
<reference evidence="3" key="1">
    <citation type="submission" date="2020-11" db="EMBL/GenBank/DDBJ databases">
        <authorList>
            <person name="Tran Van P."/>
        </authorList>
    </citation>
    <scope>NUCLEOTIDE SEQUENCE</scope>
</reference>
<dbReference type="GO" id="GO:1902554">
    <property type="term" value="C:serine/threonine protein kinase complex"/>
    <property type="evidence" value="ECO:0007669"/>
    <property type="project" value="TreeGrafter"/>
</dbReference>
<name>A0A7R9IXR4_TIMCA</name>
<dbReference type="EMBL" id="OE179375">
    <property type="protein sequence ID" value="CAD7568610.1"/>
    <property type="molecule type" value="Genomic_DNA"/>
</dbReference>
<comment type="similarity">
    <text evidence="1">Belongs to the protein kinase superfamily. STE Ser/Thr protein kinase family. STE20 subfamily.</text>
</comment>
<sequence>MMQYKAMQERRFTEAFHQFAELCLHKDPVLRPSANQMLAHSFFKQCRRGSATVPELLYPVTPTCERRVDSQGSSLIPLAFPCRFPRLQQFSAIRFSVGLQHFPFSVTFRHRVFLQGEWKTIYEKPPPVNPTEIRTSISPSSTVELNTTSAELNHPLLAIWDVDPLVGDCGTSSYYERCKIAFHNLRRSRAAAYNRGRLPVNGSVIDTVMCRNFQLSSSTDRISAKLTPKGSGPWIIRSFLTPASVLLELVEDEQQSRRAHLVSLLGDHRTNRSDPSGEGLKLPKGAQPF</sequence>
<dbReference type="InterPro" id="IPR011009">
    <property type="entry name" value="Kinase-like_dom_sf"/>
</dbReference>
<dbReference type="GO" id="GO:0043539">
    <property type="term" value="F:protein serine/threonine kinase activator activity"/>
    <property type="evidence" value="ECO:0007669"/>
    <property type="project" value="InterPro"/>
</dbReference>
<evidence type="ECO:0000313" key="3">
    <source>
        <dbReference type="EMBL" id="CAD7568610.1"/>
    </source>
</evidence>
<dbReference type="PANTHER" id="PTHR48014:SF21">
    <property type="entry name" value="SERINE_THREONINE-PROTEIN KINASE FRAY2"/>
    <property type="match status" value="1"/>
</dbReference>
<dbReference type="AlphaFoldDB" id="A0A7R9IXR4"/>